<proteinExistence type="predicted"/>
<evidence type="ECO:0000256" key="5">
    <source>
        <dbReference type="SAM" id="Phobius"/>
    </source>
</evidence>
<evidence type="ECO:0000313" key="7">
    <source>
        <dbReference type="EMBL" id="VEL27941.1"/>
    </source>
</evidence>
<keyword evidence="3 5" id="KW-1133">Transmembrane helix</keyword>
<dbReference type="GO" id="GO:0051453">
    <property type="term" value="P:regulation of intracellular pH"/>
    <property type="evidence" value="ECO:0007669"/>
    <property type="project" value="TreeGrafter"/>
</dbReference>
<evidence type="ECO:0000256" key="2">
    <source>
        <dbReference type="ARBA" id="ARBA00022692"/>
    </source>
</evidence>
<dbReference type="Proteomes" id="UP000784294">
    <property type="component" value="Unassembled WGS sequence"/>
</dbReference>
<sequence length="117" mass="13592">MVLFLFSAYFKKYPIVMVALSRFDVYSGLIIEWISSFLRLATSFAYFSGHFLTVQQRRGWFVWPFSGNPWWTSLVAIGPALLAVILIFMDQQITAVIVNRRENKLEASTSFLFQRLP</sequence>
<evidence type="ECO:0000256" key="1">
    <source>
        <dbReference type="ARBA" id="ARBA00004141"/>
    </source>
</evidence>
<feature type="transmembrane region" description="Helical" evidence="5">
    <location>
        <begin position="25"/>
        <end position="49"/>
    </location>
</feature>
<dbReference type="GO" id="GO:0005452">
    <property type="term" value="F:solute:inorganic anion antiporter activity"/>
    <property type="evidence" value="ECO:0007669"/>
    <property type="project" value="InterPro"/>
</dbReference>
<organism evidence="7 8">
    <name type="scientific">Protopolystoma xenopodis</name>
    <dbReference type="NCBI Taxonomy" id="117903"/>
    <lineage>
        <taxon>Eukaryota</taxon>
        <taxon>Metazoa</taxon>
        <taxon>Spiralia</taxon>
        <taxon>Lophotrochozoa</taxon>
        <taxon>Platyhelminthes</taxon>
        <taxon>Monogenea</taxon>
        <taxon>Polyopisthocotylea</taxon>
        <taxon>Polystomatidea</taxon>
        <taxon>Polystomatidae</taxon>
        <taxon>Protopolystoma</taxon>
    </lineage>
</organism>
<dbReference type="InterPro" id="IPR003020">
    <property type="entry name" value="HCO3_transpt_euk"/>
</dbReference>
<feature type="domain" description="Bicarbonate transporter-like transmembrane" evidence="6">
    <location>
        <begin position="21"/>
        <end position="111"/>
    </location>
</feature>
<keyword evidence="8" id="KW-1185">Reference proteome</keyword>
<protein>
    <recommendedName>
        <fullName evidence="6">Bicarbonate transporter-like transmembrane domain-containing protein</fullName>
    </recommendedName>
</protein>
<evidence type="ECO:0000256" key="3">
    <source>
        <dbReference type="ARBA" id="ARBA00022989"/>
    </source>
</evidence>
<dbReference type="EMBL" id="CAAALY010091121">
    <property type="protein sequence ID" value="VEL27941.1"/>
    <property type="molecule type" value="Genomic_DNA"/>
</dbReference>
<dbReference type="AlphaFoldDB" id="A0A3S5BKQ8"/>
<keyword evidence="4 5" id="KW-0472">Membrane</keyword>
<dbReference type="GO" id="GO:0005886">
    <property type="term" value="C:plasma membrane"/>
    <property type="evidence" value="ECO:0007669"/>
    <property type="project" value="TreeGrafter"/>
</dbReference>
<dbReference type="PANTHER" id="PTHR11453">
    <property type="entry name" value="ANION EXCHANGE PROTEIN"/>
    <property type="match status" value="1"/>
</dbReference>
<evidence type="ECO:0000259" key="6">
    <source>
        <dbReference type="Pfam" id="PF00955"/>
    </source>
</evidence>
<dbReference type="GO" id="GO:0008510">
    <property type="term" value="F:sodium:bicarbonate symporter activity"/>
    <property type="evidence" value="ECO:0007669"/>
    <property type="project" value="TreeGrafter"/>
</dbReference>
<feature type="transmembrane region" description="Helical" evidence="5">
    <location>
        <begin position="69"/>
        <end position="89"/>
    </location>
</feature>
<comment type="subcellular location">
    <subcellularLocation>
        <location evidence="1">Membrane</location>
        <topology evidence="1">Multi-pass membrane protein</topology>
    </subcellularLocation>
</comment>
<dbReference type="InterPro" id="IPR011531">
    <property type="entry name" value="HCO3_transpt-like_TM_dom"/>
</dbReference>
<dbReference type="GO" id="GO:0006820">
    <property type="term" value="P:monoatomic anion transport"/>
    <property type="evidence" value="ECO:0007669"/>
    <property type="project" value="InterPro"/>
</dbReference>
<reference evidence="7" key="1">
    <citation type="submission" date="2018-11" db="EMBL/GenBank/DDBJ databases">
        <authorList>
            <consortium name="Pathogen Informatics"/>
        </authorList>
    </citation>
    <scope>NUCLEOTIDE SEQUENCE</scope>
</reference>
<evidence type="ECO:0000256" key="4">
    <source>
        <dbReference type="ARBA" id="ARBA00023136"/>
    </source>
</evidence>
<name>A0A3S5BKQ8_9PLAT</name>
<comment type="caution">
    <text evidence="7">The sequence shown here is derived from an EMBL/GenBank/DDBJ whole genome shotgun (WGS) entry which is preliminary data.</text>
</comment>
<dbReference type="PANTHER" id="PTHR11453:SF36">
    <property type="entry name" value="ANION EXCHANGE PROTEIN"/>
    <property type="match status" value="1"/>
</dbReference>
<evidence type="ECO:0000313" key="8">
    <source>
        <dbReference type="Proteomes" id="UP000784294"/>
    </source>
</evidence>
<keyword evidence="2 5" id="KW-0812">Transmembrane</keyword>
<accession>A0A3S5BKQ8</accession>
<gene>
    <name evidence="7" type="ORF">PXEA_LOCUS21381</name>
</gene>
<dbReference type="Pfam" id="PF00955">
    <property type="entry name" value="HCO3_cotransp"/>
    <property type="match status" value="1"/>
</dbReference>
<dbReference type="OrthoDB" id="1735926at2759"/>